<dbReference type="PROSITE" id="PS00629">
    <property type="entry name" value="IMP_1"/>
    <property type="match status" value="1"/>
</dbReference>
<keyword evidence="9" id="KW-1185">Reference proteome</keyword>
<comment type="cofactor">
    <cofactor evidence="2 7">
        <name>Mg(2+)</name>
        <dbReference type="ChEBI" id="CHEBI:18420"/>
    </cofactor>
</comment>
<evidence type="ECO:0000313" key="9">
    <source>
        <dbReference type="Proteomes" id="UP001479520"/>
    </source>
</evidence>
<dbReference type="GO" id="GO:0016787">
    <property type="term" value="F:hydrolase activity"/>
    <property type="evidence" value="ECO:0007669"/>
    <property type="project" value="UniProtKB-KW"/>
</dbReference>
<comment type="catalytic activity">
    <reaction evidence="1 7">
        <text>a myo-inositol phosphate + H2O = myo-inositol + phosphate</text>
        <dbReference type="Rhea" id="RHEA:24056"/>
        <dbReference type="ChEBI" id="CHEBI:15377"/>
        <dbReference type="ChEBI" id="CHEBI:17268"/>
        <dbReference type="ChEBI" id="CHEBI:43474"/>
        <dbReference type="ChEBI" id="CHEBI:84139"/>
        <dbReference type="EC" id="3.1.3.25"/>
    </reaction>
</comment>
<dbReference type="Gene3D" id="3.40.190.80">
    <property type="match status" value="1"/>
</dbReference>
<dbReference type="InterPro" id="IPR033942">
    <property type="entry name" value="IMPase"/>
</dbReference>
<sequence length="270" mass="29382">MHPVINIAVKAARRAGQIINRASNDLDMLKVSSKQPNDFVTEVDKAAEAAIIEVLTEAYPNYGILAEESGVTPAKGGRDAEYQWIIDPLDGTTNFIHGMPQYAVSIALARGNVLEHAVVFDPNRNELFTASKGAGAFLNERRIRVSRRTRLGEALIGTGFPYREFDKIDLYLAIFKELAEKTAGQRRPGAASLDLAYVACGRYDGFWEFGLAPWDMAAGALLISEAGGLVSDLRGEANYLETGNLIAGTPKVFAPLLKLIEDKLPESIRG</sequence>
<dbReference type="PANTHER" id="PTHR20854">
    <property type="entry name" value="INOSITOL MONOPHOSPHATASE"/>
    <property type="match status" value="1"/>
</dbReference>
<evidence type="ECO:0000256" key="2">
    <source>
        <dbReference type="ARBA" id="ARBA00001946"/>
    </source>
</evidence>
<dbReference type="Pfam" id="PF00459">
    <property type="entry name" value="Inositol_P"/>
    <property type="match status" value="1"/>
</dbReference>
<dbReference type="RefSeq" id="WP_028995815.1">
    <property type="nucleotide sequence ID" value="NZ_CP151406.1"/>
</dbReference>
<reference evidence="8 9" key="1">
    <citation type="submission" date="2024-04" db="EMBL/GenBank/DDBJ databases">
        <title>Dissimilatory iodate-reducing microorganisms contribute to the enrichment of iodine in groundwater.</title>
        <authorList>
            <person name="Jiang Z."/>
        </authorList>
    </citation>
    <scope>NUCLEOTIDE SEQUENCE [LARGE SCALE GENOMIC DNA]</scope>
    <source>
        <strain evidence="8 9">NCP973</strain>
    </source>
</reference>
<dbReference type="PANTHER" id="PTHR20854:SF4">
    <property type="entry name" value="INOSITOL-1-MONOPHOSPHATASE-RELATED"/>
    <property type="match status" value="1"/>
</dbReference>
<evidence type="ECO:0000256" key="4">
    <source>
        <dbReference type="ARBA" id="ARBA00022723"/>
    </source>
</evidence>
<dbReference type="EMBL" id="CP151406">
    <property type="protein sequence ID" value="WZJ19998.1"/>
    <property type="molecule type" value="Genomic_DNA"/>
</dbReference>
<dbReference type="InterPro" id="IPR020550">
    <property type="entry name" value="Inositol_monophosphatase_CS"/>
</dbReference>
<dbReference type="Proteomes" id="UP001479520">
    <property type="component" value="Chromosome"/>
</dbReference>
<comment type="similarity">
    <text evidence="3 7">Belongs to the inositol monophosphatase superfamily.</text>
</comment>
<name>A0ABZ2XC94_9RHOO</name>
<accession>A0ABZ2XC94</accession>
<dbReference type="InterPro" id="IPR000760">
    <property type="entry name" value="Inositol_monophosphatase-like"/>
</dbReference>
<evidence type="ECO:0000256" key="3">
    <source>
        <dbReference type="ARBA" id="ARBA00009759"/>
    </source>
</evidence>
<dbReference type="InterPro" id="IPR022337">
    <property type="entry name" value="Inositol_monophosphatase_SuhB"/>
</dbReference>
<dbReference type="PRINTS" id="PR01959">
    <property type="entry name" value="SBIMPHPHTASE"/>
</dbReference>
<keyword evidence="6 7" id="KW-0460">Magnesium</keyword>
<evidence type="ECO:0000256" key="7">
    <source>
        <dbReference type="RuleBase" id="RU364068"/>
    </source>
</evidence>
<dbReference type="Gene3D" id="3.30.540.10">
    <property type="entry name" value="Fructose-1,6-Bisphosphatase, subunit A, domain 1"/>
    <property type="match status" value="1"/>
</dbReference>
<keyword evidence="4 7" id="KW-0479">Metal-binding</keyword>
<dbReference type="PROSITE" id="PS00630">
    <property type="entry name" value="IMP_2"/>
    <property type="match status" value="1"/>
</dbReference>
<dbReference type="PRINTS" id="PR00377">
    <property type="entry name" value="IMPHPHTASES"/>
</dbReference>
<dbReference type="SUPFAM" id="SSF56655">
    <property type="entry name" value="Carbohydrate phosphatase"/>
    <property type="match status" value="1"/>
</dbReference>
<dbReference type="CDD" id="cd01639">
    <property type="entry name" value="IMPase"/>
    <property type="match status" value="1"/>
</dbReference>
<organism evidence="8 9">
    <name type="scientific">Azonexus hydrophilus</name>
    <dbReference type="NCBI Taxonomy" id="418702"/>
    <lineage>
        <taxon>Bacteria</taxon>
        <taxon>Pseudomonadati</taxon>
        <taxon>Pseudomonadota</taxon>
        <taxon>Betaproteobacteria</taxon>
        <taxon>Rhodocyclales</taxon>
        <taxon>Azonexaceae</taxon>
        <taxon>Azonexus</taxon>
    </lineage>
</organism>
<keyword evidence="5 7" id="KW-0378">Hydrolase</keyword>
<evidence type="ECO:0000256" key="6">
    <source>
        <dbReference type="ARBA" id="ARBA00022842"/>
    </source>
</evidence>
<evidence type="ECO:0000256" key="1">
    <source>
        <dbReference type="ARBA" id="ARBA00001033"/>
    </source>
</evidence>
<dbReference type="EC" id="3.1.3.25" evidence="7"/>
<evidence type="ECO:0000313" key="8">
    <source>
        <dbReference type="EMBL" id="WZJ19998.1"/>
    </source>
</evidence>
<dbReference type="InterPro" id="IPR020583">
    <property type="entry name" value="Inositol_monoP_metal-BS"/>
</dbReference>
<proteinExistence type="inferred from homology"/>
<evidence type="ECO:0000256" key="5">
    <source>
        <dbReference type="ARBA" id="ARBA00022801"/>
    </source>
</evidence>
<protein>
    <recommendedName>
        <fullName evidence="7">Inositol-1-monophosphatase</fullName>
        <ecNumber evidence="7">3.1.3.25</ecNumber>
    </recommendedName>
</protein>
<gene>
    <name evidence="8" type="ORF">AADV58_08440</name>
</gene>